<comment type="similarity">
    <text evidence="5">Belongs to the ABC transporter superfamily. ABCF family. YheS subfamily.</text>
</comment>
<keyword evidence="3" id="KW-0547">Nucleotide-binding</keyword>
<evidence type="ECO:0000313" key="8">
    <source>
        <dbReference type="EMBL" id="MBB5019321.1"/>
    </source>
</evidence>
<keyword evidence="1" id="KW-0472">Membrane</keyword>
<dbReference type="InterPro" id="IPR017871">
    <property type="entry name" value="ABC_transporter-like_CS"/>
</dbReference>
<protein>
    <recommendedName>
        <fullName evidence="6">Probable ATP-binding protein YheS</fullName>
    </recommendedName>
</protein>
<dbReference type="SUPFAM" id="SSF52540">
    <property type="entry name" value="P-loop containing nucleoside triphosphate hydrolases"/>
    <property type="match status" value="2"/>
</dbReference>
<dbReference type="Pfam" id="PF00005">
    <property type="entry name" value="ABC_tran"/>
    <property type="match status" value="2"/>
</dbReference>
<evidence type="ECO:0000256" key="6">
    <source>
        <dbReference type="ARBA" id="ARBA00069073"/>
    </source>
</evidence>
<dbReference type="FunFam" id="3.40.50.300:FF:002053">
    <property type="entry name" value="ABC transporter ATP-binding protein"/>
    <property type="match status" value="1"/>
</dbReference>
<dbReference type="GO" id="GO:0016887">
    <property type="term" value="F:ATP hydrolysis activity"/>
    <property type="evidence" value="ECO:0007669"/>
    <property type="project" value="InterPro"/>
</dbReference>
<dbReference type="InterPro" id="IPR027417">
    <property type="entry name" value="P-loop_NTPase"/>
</dbReference>
<dbReference type="RefSeq" id="WP_184039974.1">
    <property type="nucleotide sequence ID" value="NZ_JACHHY010000015.1"/>
</dbReference>
<dbReference type="InterPro" id="IPR032781">
    <property type="entry name" value="ABC_tran_Xtn"/>
</dbReference>
<dbReference type="PANTHER" id="PTHR19211">
    <property type="entry name" value="ATP-BINDING TRANSPORT PROTEIN-RELATED"/>
    <property type="match status" value="1"/>
</dbReference>
<dbReference type="Proteomes" id="UP000575898">
    <property type="component" value="Unassembled WGS sequence"/>
</dbReference>
<dbReference type="PANTHER" id="PTHR19211:SF14">
    <property type="entry name" value="ATP-BINDING CASSETTE SUB-FAMILY F MEMBER 1"/>
    <property type="match status" value="1"/>
</dbReference>
<organism evidence="8 9">
    <name type="scientific">Chitinivorax tropicus</name>
    <dbReference type="NCBI Taxonomy" id="714531"/>
    <lineage>
        <taxon>Bacteria</taxon>
        <taxon>Pseudomonadati</taxon>
        <taxon>Pseudomonadota</taxon>
        <taxon>Betaproteobacteria</taxon>
        <taxon>Chitinivorax</taxon>
    </lineage>
</organism>
<dbReference type="SMART" id="SM00382">
    <property type="entry name" value="AAA"/>
    <property type="match status" value="2"/>
</dbReference>
<gene>
    <name evidence="8" type="ORF">HNQ59_002619</name>
</gene>
<dbReference type="InterPro" id="IPR050611">
    <property type="entry name" value="ABCF"/>
</dbReference>
<feature type="domain" description="ABC transporter" evidence="7">
    <location>
        <begin position="313"/>
        <end position="527"/>
    </location>
</feature>
<reference evidence="8 9" key="1">
    <citation type="submission" date="2020-08" db="EMBL/GenBank/DDBJ databases">
        <title>Genomic Encyclopedia of Type Strains, Phase IV (KMG-IV): sequencing the most valuable type-strain genomes for metagenomic binning, comparative biology and taxonomic classification.</title>
        <authorList>
            <person name="Goeker M."/>
        </authorList>
    </citation>
    <scope>NUCLEOTIDE SEQUENCE [LARGE SCALE GENOMIC DNA]</scope>
    <source>
        <strain evidence="8 9">DSM 27165</strain>
    </source>
</reference>
<name>A0A840MVW8_9PROT</name>
<sequence length="631" mass="69942">MITLRNLSLQRGLKPIFEQVNLTIHAGQKIGVVGANGAGKSTLFGLLRDELHADAGDIDMPPRLSIAHVAQETPALLTPALEYVIDGDGELRQLQADLPEAEAAHDGHRIAELHAQIEHADGYSATARASKLLAGLGFDNGQMQTPVSAFSGGWRMRLNLAQALMCRSDLLLLDEPTNHLDLETVMWLESWLRSYPGTLLLISHDRDFLDATVGTIAHVDNRQITLYTGNYEAFEKQKAEKLAQQQSAFSRQQREIAHLQSFIDRFKAKATKAKQAQSRVKALERMERIAAAHVDSPFEFGFRTPESSPNPLLRIEQADAGYVDKVVLRNINLTLMAGSRLGLLGVNGAGKSTLIKLLSGESSPLGGERTEGKGLKIGYFAQHQLEQLRPDESPLQHMQRLDPQAKESELRAYLGGFDFRGDMALSPVAPFSGGEKSRLALALIIWQRPNLLLLDEPTNHLDLEMRQALTLALQDFEGTLILVSHDRHLLRATTDSFLLIENGQVSVFDGDLDDYRDYRQQQASAEAAQPSASNQVVDRKMQKRAEAEERNRLSALRKPIESKLKKVEGEMEKVQSAKAALDEELASGTLYEPNQKEALKAALLKQAELSTQLSLLEETWLELQSELEQIV</sequence>
<keyword evidence="2" id="KW-0677">Repeat</keyword>
<dbReference type="AlphaFoldDB" id="A0A840MVW8"/>
<dbReference type="CDD" id="cd03221">
    <property type="entry name" value="ABCF_EF-3"/>
    <property type="match status" value="2"/>
</dbReference>
<dbReference type="PROSITE" id="PS00211">
    <property type="entry name" value="ABC_TRANSPORTER_1"/>
    <property type="match status" value="2"/>
</dbReference>
<keyword evidence="1" id="KW-1003">Cell membrane</keyword>
<keyword evidence="9" id="KW-1185">Reference proteome</keyword>
<dbReference type="Gene3D" id="3.40.50.300">
    <property type="entry name" value="P-loop containing nucleotide triphosphate hydrolases"/>
    <property type="match status" value="2"/>
</dbReference>
<accession>A0A840MVW8</accession>
<dbReference type="InterPro" id="IPR003439">
    <property type="entry name" value="ABC_transporter-like_ATP-bd"/>
</dbReference>
<evidence type="ECO:0000259" key="7">
    <source>
        <dbReference type="PROSITE" id="PS50893"/>
    </source>
</evidence>
<evidence type="ECO:0000256" key="5">
    <source>
        <dbReference type="ARBA" id="ARBA00061571"/>
    </source>
</evidence>
<dbReference type="PROSITE" id="PS50893">
    <property type="entry name" value="ABC_TRANSPORTER_2"/>
    <property type="match status" value="2"/>
</dbReference>
<keyword evidence="4 8" id="KW-0067">ATP-binding</keyword>
<dbReference type="InterPro" id="IPR003593">
    <property type="entry name" value="AAA+_ATPase"/>
</dbReference>
<evidence type="ECO:0000256" key="4">
    <source>
        <dbReference type="ARBA" id="ARBA00022840"/>
    </source>
</evidence>
<evidence type="ECO:0000256" key="1">
    <source>
        <dbReference type="ARBA" id="ARBA00022475"/>
    </source>
</evidence>
<feature type="domain" description="ABC transporter" evidence="7">
    <location>
        <begin position="2"/>
        <end position="246"/>
    </location>
</feature>
<dbReference type="FunFam" id="3.40.50.300:FF:000011">
    <property type="entry name" value="Putative ABC transporter ATP-binding component"/>
    <property type="match status" value="1"/>
</dbReference>
<comment type="caution">
    <text evidence="8">The sequence shown here is derived from an EMBL/GenBank/DDBJ whole genome shotgun (WGS) entry which is preliminary data.</text>
</comment>
<dbReference type="EMBL" id="JACHHY010000015">
    <property type="protein sequence ID" value="MBB5019321.1"/>
    <property type="molecule type" value="Genomic_DNA"/>
</dbReference>
<proteinExistence type="inferred from homology"/>
<evidence type="ECO:0000256" key="2">
    <source>
        <dbReference type="ARBA" id="ARBA00022737"/>
    </source>
</evidence>
<dbReference type="GO" id="GO:0005524">
    <property type="term" value="F:ATP binding"/>
    <property type="evidence" value="ECO:0007669"/>
    <property type="project" value="UniProtKB-KW"/>
</dbReference>
<evidence type="ECO:0000256" key="3">
    <source>
        <dbReference type="ARBA" id="ARBA00022741"/>
    </source>
</evidence>
<dbReference type="Pfam" id="PF12848">
    <property type="entry name" value="ABC_tran_Xtn"/>
    <property type="match status" value="1"/>
</dbReference>
<evidence type="ECO:0000313" key="9">
    <source>
        <dbReference type="Proteomes" id="UP000575898"/>
    </source>
</evidence>